<gene>
    <name evidence="9" type="ORF">M3N64_07020</name>
</gene>
<evidence type="ECO:0000256" key="5">
    <source>
        <dbReference type="ARBA" id="ARBA00022741"/>
    </source>
</evidence>
<evidence type="ECO:0000256" key="3">
    <source>
        <dbReference type="ARBA" id="ARBA00022448"/>
    </source>
</evidence>
<dbReference type="PROSITE" id="PS50893">
    <property type="entry name" value="ABC_TRANSPORTER_2"/>
    <property type="match status" value="1"/>
</dbReference>
<organism evidence="9 10">
    <name type="scientific">Sporolactobacillus mangiferae</name>
    <dbReference type="NCBI Taxonomy" id="2940498"/>
    <lineage>
        <taxon>Bacteria</taxon>
        <taxon>Bacillati</taxon>
        <taxon>Bacillota</taxon>
        <taxon>Bacilli</taxon>
        <taxon>Bacillales</taxon>
        <taxon>Sporolactobacillaceae</taxon>
        <taxon>Sporolactobacillus</taxon>
    </lineage>
</organism>
<dbReference type="InterPro" id="IPR003593">
    <property type="entry name" value="AAA+_ATPase"/>
</dbReference>
<dbReference type="Pfam" id="PF00005">
    <property type="entry name" value="ABC_tran"/>
    <property type="match status" value="1"/>
</dbReference>
<dbReference type="PANTHER" id="PTHR43297:SF2">
    <property type="entry name" value="DIPEPTIDE TRANSPORT ATP-BINDING PROTEIN DPPD"/>
    <property type="match status" value="1"/>
</dbReference>
<name>A0ABT0MBP9_9BACL</name>
<dbReference type="RefSeq" id="WP_249100200.1">
    <property type="nucleotide sequence ID" value="NZ_JAMAST010000005.1"/>
</dbReference>
<keyword evidence="6 9" id="KW-0067">ATP-binding</keyword>
<dbReference type="InterPro" id="IPR017871">
    <property type="entry name" value="ABC_transporter-like_CS"/>
</dbReference>
<comment type="similarity">
    <text evidence="2">Belongs to the ABC transporter superfamily.</text>
</comment>
<dbReference type="CDD" id="cd03257">
    <property type="entry name" value="ABC_NikE_OppD_transporters"/>
    <property type="match status" value="1"/>
</dbReference>
<keyword evidence="10" id="KW-1185">Reference proteome</keyword>
<evidence type="ECO:0000256" key="6">
    <source>
        <dbReference type="ARBA" id="ARBA00022840"/>
    </source>
</evidence>
<dbReference type="InterPro" id="IPR050388">
    <property type="entry name" value="ABC_Ni/Peptide_Import"/>
</dbReference>
<comment type="caution">
    <text evidence="9">The sequence shown here is derived from an EMBL/GenBank/DDBJ whole genome shotgun (WGS) entry which is preliminary data.</text>
</comment>
<dbReference type="Pfam" id="PF08352">
    <property type="entry name" value="oligo_HPY"/>
    <property type="match status" value="1"/>
</dbReference>
<evidence type="ECO:0000256" key="1">
    <source>
        <dbReference type="ARBA" id="ARBA00004202"/>
    </source>
</evidence>
<protein>
    <submittedName>
        <fullName evidence="9">ABC transporter ATP-binding protein</fullName>
    </submittedName>
</protein>
<evidence type="ECO:0000259" key="8">
    <source>
        <dbReference type="PROSITE" id="PS50893"/>
    </source>
</evidence>
<proteinExistence type="inferred from homology"/>
<evidence type="ECO:0000256" key="7">
    <source>
        <dbReference type="ARBA" id="ARBA00023136"/>
    </source>
</evidence>
<dbReference type="SMART" id="SM00382">
    <property type="entry name" value="AAA"/>
    <property type="match status" value="1"/>
</dbReference>
<dbReference type="Gene3D" id="3.40.50.300">
    <property type="entry name" value="P-loop containing nucleotide triphosphate hydrolases"/>
    <property type="match status" value="1"/>
</dbReference>
<evidence type="ECO:0000313" key="10">
    <source>
        <dbReference type="Proteomes" id="UP001203004"/>
    </source>
</evidence>
<accession>A0ABT0MBP9</accession>
<dbReference type="GO" id="GO:0005524">
    <property type="term" value="F:ATP binding"/>
    <property type="evidence" value="ECO:0007669"/>
    <property type="project" value="UniProtKB-KW"/>
</dbReference>
<dbReference type="EMBL" id="JAMAST010000005">
    <property type="protein sequence ID" value="MCL1631699.1"/>
    <property type="molecule type" value="Genomic_DNA"/>
</dbReference>
<keyword evidence="3" id="KW-0813">Transport</keyword>
<dbReference type="InterPro" id="IPR013563">
    <property type="entry name" value="Oligopep_ABC_C"/>
</dbReference>
<feature type="domain" description="ABC transporter" evidence="8">
    <location>
        <begin position="5"/>
        <end position="257"/>
    </location>
</feature>
<evidence type="ECO:0000256" key="4">
    <source>
        <dbReference type="ARBA" id="ARBA00022475"/>
    </source>
</evidence>
<keyword evidence="4" id="KW-1003">Cell membrane</keyword>
<reference evidence="9 10" key="1">
    <citation type="submission" date="2022-05" db="EMBL/GenBank/DDBJ databases">
        <title>Sporolactobacillus sp nov CPB3-1, isolated from tree bark (Mangifera indica L.).</title>
        <authorList>
            <person name="Phuengjayaem S."/>
            <person name="Tanasupawat S."/>
        </authorList>
    </citation>
    <scope>NUCLEOTIDE SEQUENCE [LARGE SCALE GENOMIC DNA]</scope>
    <source>
        <strain evidence="9 10">CPB3-1</strain>
    </source>
</reference>
<dbReference type="InterPro" id="IPR027417">
    <property type="entry name" value="P-loop_NTPase"/>
</dbReference>
<keyword evidence="7" id="KW-0472">Membrane</keyword>
<dbReference type="PROSITE" id="PS00211">
    <property type="entry name" value="ABC_TRANSPORTER_1"/>
    <property type="match status" value="1"/>
</dbReference>
<dbReference type="SUPFAM" id="SSF52540">
    <property type="entry name" value="P-loop containing nucleoside triphosphate hydrolases"/>
    <property type="match status" value="1"/>
</dbReference>
<dbReference type="NCBIfam" id="TIGR01727">
    <property type="entry name" value="oligo_HPY"/>
    <property type="match status" value="1"/>
</dbReference>
<dbReference type="PANTHER" id="PTHR43297">
    <property type="entry name" value="OLIGOPEPTIDE TRANSPORT ATP-BINDING PROTEIN APPD"/>
    <property type="match status" value="1"/>
</dbReference>
<keyword evidence="5" id="KW-0547">Nucleotide-binding</keyword>
<sequence length="334" mass="36700">MKKLLEVRNLHVSYHTYAGEVQSVRGVSFDVHDGETLAIVGESGCGKSVTARSIMGLIKAPFGEIKTGSELRYCGEDMRAFDAKKWAHYRGGEASIIFQDALAALNPTMKIGKQITENITVHEHIKKKEANERAESLLHQVGIPDAKQKMNSYPHQLSGGMRQRVMIAIAFACNPKLLIADEPTTALDVTIQAQILDMIRSLQREKNTSVILITHDLGIVANIATRILIMYSGKVVEKGTSEEIFYHPVHPYTKALLRAIPKLTDPSKGPLYSISGHPPDLIDPPQGCPFAARCPHCMNVCVEAHPEDFDCGAGHTAACWLLHPLARHIGSEVE</sequence>
<evidence type="ECO:0000256" key="2">
    <source>
        <dbReference type="ARBA" id="ARBA00005417"/>
    </source>
</evidence>
<evidence type="ECO:0000313" key="9">
    <source>
        <dbReference type="EMBL" id="MCL1631699.1"/>
    </source>
</evidence>
<comment type="subcellular location">
    <subcellularLocation>
        <location evidence="1">Cell membrane</location>
        <topology evidence="1">Peripheral membrane protein</topology>
    </subcellularLocation>
</comment>
<dbReference type="InterPro" id="IPR003439">
    <property type="entry name" value="ABC_transporter-like_ATP-bd"/>
</dbReference>
<dbReference type="Proteomes" id="UP001203004">
    <property type="component" value="Unassembled WGS sequence"/>
</dbReference>